<keyword evidence="4" id="KW-1185">Reference proteome</keyword>
<dbReference type="SMART" id="SM00409">
    <property type="entry name" value="IG"/>
    <property type="match status" value="2"/>
</dbReference>
<dbReference type="InterPro" id="IPR003599">
    <property type="entry name" value="Ig_sub"/>
</dbReference>
<dbReference type="GO" id="GO:0006954">
    <property type="term" value="P:inflammatory response"/>
    <property type="evidence" value="ECO:0007669"/>
    <property type="project" value="TreeGrafter"/>
</dbReference>
<proteinExistence type="predicted"/>
<dbReference type="AlphaFoldDB" id="A0A8D2Q4L1"/>
<dbReference type="Proteomes" id="UP000694545">
    <property type="component" value="Unplaced"/>
</dbReference>
<sequence>MAIRSLFLLHYFFILIGFISAQTGIIIKNEETIHAFPGDDVTLMCRILKGKKIHITQTQWSKVADGPSRRLAVYNPQYGTQYGEMDSGYSVSYRKGSHNCLEGFSRNAIHSVATENDNKCYEWILHLTNVSLEQSGFYKCIFTAFPTGPSSSKINLTIKKRVEDSKSFVVEALLNQTLEIPCFKDMPFVNGTLKWLLKQNGNEEMLKNEQPYHHRGSTPSVTIDRERIHLNSENSLIISPVSVLDDGKMFVCSAAHHTGRILKNTTEIKVFAKPEISIALITSVQGEGNFTCMVRKAFPKPNLLWFINGEILKDSSEGIFIVNEDAKLSGGFYEMRSLLTVQNATIHLAFKCMSVYPVPRSETQNISSEEIVLPYGEYQTTSLAFSEFITQATAISDSSEERLQTMTSETSASISQVPSVSDSSRESKFCLFL</sequence>
<dbReference type="InterPro" id="IPR036179">
    <property type="entry name" value="Ig-like_dom_sf"/>
</dbReference>
<dbReference type="PANTHER" id="PTHR15317:SF1">
    <property type="entry name" value="T-CELL SURFACE PROTEIN TACTILE"/>
    <property type="match status" value="1"/>
</dbReference>
<feature type="signal peptide" evidence="1">
    <location>
        <begin position="1"/>
        <end position="21"/>
    </location>
</feature>
<evidence type="ECO:0000313" key="3">
    <source>
        <dbReference type="Ensembl" id="ENSVKKP00000018423.1"/>
    </source>
</evidence>
<dbReference type="Ensembl" id="ENSVKKT00000018886.1">
    <property type="protein sequence ID" value="ENSVKKP00000018423.1"/>
    <property type="gene ID" value="ENSVKKG00000012557.1"/>
</dbReference>
<dbReference type="PANTHER" id="PTHR15317">
    <property type="entry name" value="T-CELL SURFACE PROTEIN TACTILE"/>
    <property type="match status" value="1"/>
</dbReference>
<dbReference type="InterPro" id="IPR013783">
    <property type="entry name" value="Ig-like_fold"/>
</dbReference>
<protein>
    <recommendedName>
        <fullName evidence="2">Ig-like domain-containing protein</fullName>
    </recommendedName>
</protein>
<feature type="domain" description="Ig-like" evidence="2">
    <location>
        <begin position="274"/>
        <end position="367"/>
    </location>
</feature>
<reference evidence="3" key="1">
    <citation type="submission" date="2025-08" db="UniProtKB">
        <authorList>
            <consortium name="Ensembl"/>
        </authorList>
    </citation>
    <scope>IDENTIFICATION</scope>
</reference>
<dbReference type="Gene3D" id="2.60.40.10">
    <property type="entry name" value="Immunoglobulins"/>
    <property type="match status" value="3"/>
</dbReference>
<dbReference type="OMA" id="QHGFYCA"/>
<dbReference type="PROSITE" id="PS50835">
    <property type="entry name" value="IG_LIKE"/>
    <property type="match status" value="1"/>
</dbReference>
<accession>A0A8D2Q4L1</accession>
<dbReference type="SUPFAM" id="SSF48726">
    <property type="entry name" value="Immunoglobulin"/>
    <property type="match status" value="3"/>
</dbReference>
<evidence type="ECO:0000259" key="2">
    <source>
        <dbReference type="PROSITE" id="PS50835"/>
    </source>
</evidence>
<keyword evidence="1" id="KW-0732">Signal</keyword>
<evidence type="ECO:0000256" key="1">
    <source>
        <dbReference type="SAM" id="SignalP"/>
    </source>
</evidence>
<dbReference type="InterPro" id="IPR007110">
    <property type="entry name" value="Ig-like_dom"/>
</dbReference>
<name>A0A8D2Q4L1_VARKO</name>
<organism evidence="3 4">
    <name type="scientific">Varanus komodoensis</name>
    <name type="common">Komodo dragon</name>
    <dbReference type="NCBI Taxonomy" id="61221"/>
    <lineage>
        <taxon>Eukaryota</taxon>
        <taxon>Metazoa</taxon>
        <taxon>Chordata</taxon>
        <taxon>Craniata</taxon>
        <taxon>Vertebrata</taxon>
        <taxon>Euteleostomi</taxon>
        <taxon>Lepidosauria</taxon>
        <taxon>Squamata</taxon>
        <taxon>Bifurcata</taxon>
        <taxon>Unidentata</taxon>
        <taxon>Episquamata</taxon>
        <taxon>Toxicofera</taxon>
        <taxon>Anguimorpha</taxon>
        <taxon>Paleoanguimorpha</taxon>
        <taxon>Varanoidea</taxon>
        <taxon>Varanidae</taxon>
        <taxon>Varanus</taxon>
    </lineage>
</organism>
<dbReference type="InterPro" id="IPR042381">
    <property type="entry name" value="CD96"/>
</dbReference>
<evidence type="ECO:0000313" key="4">
    <source>
        <dbReference type="Proteomes" id="UP000694545"/>
    </source>
</evidence>
<feature type="chain" id="PRO_5034489640" description="Ig-like domain-containing protein" evidence="1">
    <location>
        <begin position="22"/>
        <end position="433"/>
    </location>
</feature>
<dbReference type="GO" id="GO:0007160">
    <property type="term" value="P:cell-matrix adhesion"/>
    <property type="evidence" value="ECO:0007669"/>
    <property type="project" value="TreeGrafter"/>
</dbReference>
<reference evidence="3" key="2">
    <citation type="submission" date="2025-09" db="UniProtKB">
        <authorList>
            <consortium name="Ensembl"/>
        </authorList>
    </citation>
    <scope>IDENTIFICATION</scope>
</reference>